<dbReference type="Proteomes" id="UP000381378">
    <property type="component" value="Unassembled WGS sequence"/>
</dbReference>
<dbReference type="InterPro" id="IPR058205">
    <property type="entry name" value="D-LDH-like"/>
</dbReference>
<protein>
    <submittedName>
        <fullName evidence="7">D-lactate dehydrogenase</fullName>
        <ecNumber evidence="7">1.1.1.28</ecNumber>
    </submittedName>
</protein>
<dbReference type="PROSITE" id="PS00065">
    <property type="entry name" value="D_2_HYDROXYACID_DH_1"/>
    <property type="match status" value="1"/>
</dbReference>
<dbReference type="InterPro" id="IPR036291">
    <property type="entry name" value="NAD(P)-bd_dom_sf"/>
</dbReference>
<comment type="similarity">
    <text evidence="1 4">Belongs to the D-isomer specific 2-hydroxyacid dehydrogenase family.</text>
</comment>
<name>A0A5E7VC76_PSEFL</name>
<feature type="domain" description="D-isomer specific 2-hydroxyacid dehydrogenase catalytic" evidence="5">
    <location>
        <begin position="53"/>
        <end position="370"/>
    </location>
</feature>
<dbReference type="CDD" id="cd12183">
    <property type="entry name" value="LDH_like_2"/>
    <property type="match status" value="1"/>
</dbReference>
<dbReference type="SUPFAM" id="SSF52283">
    <property type="entry name" value="Formate/glycerate dehydrogenase catalytic domain-like"/>
    <property type="match status" value="1"/>
</dbReference>
<dbReference type="EC" id="1.1.1.28" evidence="7"/>
<evidence type="ECO:0000256" key="2">
    <source>
        <dbReference type="ARBA" id="ARBA00023002"/>
    </source>
</evidence>
<dbReference type="InterPro" id="IPR006140">
    <property type="entry name" value="D-isomer_DH_NAD-bd"/>
</dbReference>
<proteinExistence type="inferred from homology"/>
<dbReference type="SUPFAM" id="SSF51735">
    <property type="entry name" value="NAD(P)-binding Rossmann-fold domains"/>
    <property type="match status" value="1"/>
</dbReference>
<dbReference type="InterPro" id="IPR006139">
    <property type="entry name" value="D-isomer_2_OHA_DH_cat_dom"/>
</dbReference>
<dbReference type="PANTHER" id="PTHR43026:SF1">
    <property type="entry name" value="2-HYDROXYACID DEHYDROGENASE HOMOLOG 1-RELATED"/>
    <property type="match status" value="1"/>
</dbReference>
<dbReference type="InterPro" id="IPR029753">
    <property type="entry name" value="D-isomer_DH_CS"/>
</dbReference>
<evidence type="ECO:0000313" key="8">
    <source>
        <dbReference type="Proteomes" id="UP000381378"/>
    </source>
</evidence>
<accession>A0A5E7VC76</accession>
<gene>
    <name evidence="7" type="primary">ldhA</name>
    <name evidence="7" type="ORF">PS928_04904</name>
</gene>
<dbReference type="InterPro" id="IPR029752">
    <property type="entry name" value="D-isomer_DH_CS1"/>
</dbReference>
<evidence type="ECO:0000256" key="4">
    <source>
        <dbReference type="RuleBase" id="RU003719"/>
    </source>
</evidence>
<keyword evidence="2 4" id="KW-0560">Oxidoreductase</keyword>
<evidence type="ECO:0000256" key="3">
    <source>
        <dbReference type="ARBA" id="ARBA00023027"/>
    </source>
</evidence>
<dbReference type="Pfam" id="PF00389">
    <property type="entry name" value="2-Hacid_dh"/>
    <property type="match status" value="1"/>
</dbReference>
<dbReference type="GO" id="GO:0008720">
    <property type="term" value="F:D-lactate dehydrogenase (NAD+) activity"/>
    <property type="evidence" value="ECO:0007669"/>
    <property type="project" value="UniProtKB-EC"/>
</dbReference>
<reference evidence="7 8" key="1">
    <citation type="submission" date="2019-09" db="EMBL/GenBank/DDBJ databases">
        <authorList>
            <person name="Chandra G."/>
            <person name="Truman W A."/>
        </authorList>
    </citation>
    <scope>NUCLEOTIDE SEQUENCE [LARGE SCALE GENOMIC DNA]</scope>
    <source>
        <strain evidence="7">PS928</strain>
    </source>
</reference>
<dbReference type="Pfam" id="PF02826">
    <property type="entry name" value="2-Hacid_dh_C"/>
    <property type="match status" value="1"/>
</dbReference>
<dbReference type="AlphaFoldDB" id="A0A5E7VC76"/>
<sequence>MLDVLAPSLASQLLQEAASRTTLNLKVPSLASQLLQGAGDKEDIMRTILFSSQTYDRDSFLAAALPAGIELHFQAARLSLDTVALAERHEVVCAFINDDLSAPVLERLAAGGTRLIALRSAGYNHVDLAEAKRLGLTIVRVPAYSPHAVAEHAVALILALNRRLHRAYNRTREGDFTLHGLTGFDLVGKTVGVVGTGQIGATFARIMHGFGCRLLAYDPFPNPQVEALGARYLSLPQLLAESQIVSLHCPLNEQSKHLINGESLAHMQRGAMLINTGRGGLVDTPALIDALKDGQLGYLGLDVYEEEAQLFFEDRSDLPLQDDVLARLLTFPNVIITAHQAFLTREALGAIAATTLQNIAAWAAGNIQNQVDAG</sequence>
<dbReference type="PANTHER" id="PTHR43026">
    <property type="entry name" value="2-HYDROXYACID DEHYDROGENASE HOMOLOG 1-RELATED"/>
    <property type="match status" value="1"/>
</dbReference>
<evidence type="ECO:0000256" key="1">
    <source>
        <dbReference type="ARBA" id="ARBA00005854"/>
    </source>
</evidence>
<evidence type="ECO:0000313" key="7">
    <source>
        <dbReference type="EMBL" id="VVQ19850.1"/>
    </source>
</evidence>
<organism evidence="7 8">
    <name type="scientific">Pseudomonas fluorescens</name>
    <dbReference type="NCBI Taxonomy" id="294"/>
    <lineage>
        <taxon>Bacteria</taxon>
        <taxon>Pseudomonadati</taxon>
        <taxon>Pseudomonadota</taxon>
        <taxon>Gammaproteobacteria</taxon>
        <taxon>Pseudomonadales</taxon>
        <taxon>Pseudomonadaceae</taxon>
        <taxon>Pseudomonas</taxon>
    </lineage>
</organism>
<keyword evidence="3" id="KW-0520">NAD</keyword>
<evidence type="ECO:0000259" key="5">
    <source>
        <dbReference type="Pfam" id="PF00389"/>
    </source>
</evidence>
<dbReference type="PROSITE" id="PS00671">
    <property type="entry name" value="D_2_HYDROXYACID_DH_3"/>
    <property type="match status" value="1"/>
</dbReference>
<dbReference type="EMBL" id="CABVJF010000022">
    <property type="protein sequence ID" value="VVQ19850.1"/>
    <property type="molecule type" value="Genomic_DNA"/>
</dbReference>
<evidence type="ECO:0000259" key="6">
    <source>
        <dbReference type="Pfam" id="PF02826"/>
    </source>
</evidence>
<dbReference type="PROSITE" id="PS00670">
    <property type="entry name" value="D_2_HYDROXYACID_DH_2"/>
    <property type="match status" value="1"/>
</dbReference>
<dbReference type="Gene3D" id="3.40.50.720">
    <property type="entry name" value="NAD(P)-binding Rossmann-like Domain"/>
    <property type="match status" value="2"/>
</dbReference>
<dbReference type="GO" id="GO:0051287">
    <property type="term" value="F:NAD binding"/>
    <property type="evidence" value="ECO:0007669"/>
    <property type="project" value="InterPro"/>
</dbReference>
<feature type="domain" description="D-isomer specific 2-hydroxyacid dehydrogenase NAD-binding" evidence="6">
    <location>
        <begin position="154"/>
        <end position="341"/>
    </location>
</feature>